<gene>
    <name evidence="1" type="ORF">QM524_01025</name>
</gene>
<evidence type="ECO:0000313" key="1">
    <source>
        <dbReference type="EMBL" id="MDI9857777.1"/>
    </source>
</evidence>
<accession>A0ABT6Y2I4</accession>
<proteinExistence type="predicted"/>
<dbReference type="Pfam" id="PF07924">
    <property type="entry name" value="NuiA"/>
    <property type="match status" value="1"/>
</dbReference>
<comment type="caution">
    <text evidence="1">The sequence shown here is derived from an EMBL/GenBank/DDBJ whole genome shotgun (WGS) entry which is preliminary data.</text>
</comment>
<dbReference type="InterPro" id="IPR036587">
    <property type="entry name" value="NucleaseA_inhib-like_sf"/>
</dbReference>
<evidence type="ECO:0000313" key="2">
    <source>
        <dbReference type="Proteomes" id="UP001236507"/>
    </source>
</evidence>
<dbReference type="Gene3D" id="3.40.1460.10">
    <property type="entry name" value="Nuclease A inhibitor-like"/>
    <property type="match status" value="1"/>
</dbReference>
<sequence length="145" mass="16125">MTETAINLSQEDPNLSLGEQITALVADLYYPSESDEKIEFLDAPFAIEGTPDVASLKMFLGIPPEVTTSEWDVETFFKPLLKKEDWFGVEELGWLKSAEDLHALLTANLTDIKIYRIGSIEIDVYLLGKPTEGNCVGVKTKVIET</sequence>
<dbReference type="RefSeq" id="WP_283343089.1">
    <property type="nucleotide sequence ID" value="NZ_JASHIF010000002.1"/>
</dbReference>
<reference evidence="1 2" key="1">
    <citation type="submission" date="2023-05" db="EMBL/GenBank/DDBJ databases">
        <title>Novel species of genus Flectobacillus isolated from stream in China.</title>
        <authorList>
            <person name="Lu H."/>
        </authorList>
    </citation>
    <scope>NUCLEOTIDE SEQUENCE [LARGE SCALE GENOMIC DNA]</scope>
    <source>
        <strain evidence="1 2">KCTC 42575</strain>
    </source>
</reference>
<dbReference type="Proteomes" id="UP001236507">
    <property type="component" value="Unassembled WGS sequence"/>
</dbReference>
<dbReference type="SUPFAM" id="SSF82602">
    <property type="entry name" value="Nuclease A inhibitor (NuiA)"/>
    <property type="match status" value="1"/>
</dbReference>
<name>A0ABT6Y2I4_9BACT</name>
<protein>
    <submittedName>
        <fullName evidence="1">Nuclease A inhibitor family protein</fullName>
    </submittedName>
</protein>
<keyword evidence="2" id="KW-1185">Reference proteome</keyword>
<dbReference type="EMBL" id="JASHIF010000002">
    <property type="protein sequence ID" value="MDI9857777.1"/>
    <property type="molecule type" value="Genomic_DNA"/>
</dbReference>
<dbReference type="InterPro" id="IPR012489">
    <property type="entry name" value="NucleaseA_inhib-like"/>
</dbReference>
<organism evidence="1 2">
    <name type="scientific">Flectobacillus roseus</name>
    <dbReference type="NCBI Taxonomy" id="502259"/>
    <lineage>
        <taxon>Bacteria</taxon>
        <taxon>Pseudomonadati</taxon>
        <taxon>Bacteroidota</taxon>
        <taxon>Cytophagia</taxon>
        <taxon>Cytophagales</taxon>
        <taxon>Flectobacillaceae</taxon>
        <taxon>Flectobacillus</taxon>
    </lineage>
</organism>